<evidence type="ECO:0000313" key="2">
    <source>
        <dbReference type="EMBL" id="AIF47470.1"/>
    </source>
</evidence>
<evidence type="ECO:0000313" key="3">
    <source>
        <dbReference type="Proteomes" id="UP000027987"/>
    </source>
</evidence>
<dbReference type="STRING" id="1217721.HY57_09380"/>
<name>A0A075K0W6_9GAMM</name>
<proteinExistence type="predicted"/>
<dbReference type="Proteomes" id="UP000027987">
    <property type="component" value="Chromosome"/>
</dbReference>
<dbReference type="EMBL" id="CP008884">
    <property type="protein sequence ID" value="AIF47470.1"/>
    <property type="molecule type" value="Genomic_DNA"/>
</dbReference>
<dbReference type="HOGENOM" id="CLU_2715928_0_0_6"/>
<accession>A0A075K0W6</accession>
<sequence>MTQAMMIASAMFGLSLALAGCGHTTRVVQNSDTCGKQMTDLQDALASGAMSQHEYNKARRVAVERCESRDNR</sequence>
<dbReference type="OrthoDB" id="5957495at2"/>
<dbReference type="PATRIC" id="fig|1217721.7.peg.1943"/>
<feature type="signal peptide" evidence="1">
    <location>
        <begin position="1"/>
        <end position="19"/>
    </location>
</feature>
<keyword evidence="1" id="KW-0732">Signal</keyword>
<dbReference type="KEGG" id="dja:HY57_09380"/>
<reference evidence="2 3" key="1">
    <citation type="submission" date="2014-07" db="EMBL/GenBank/DDBJ databases">
        <title>Complete Genome Sequence of Dyella japonica Strain A8 Isolated from Malaysian Tropical Soil.</title>
        <authorList>
            <person name="Hui R.K.H."/>
            <person name="Chen J.-W."/>
            <person name="Chan K.-G."/>
            <person name="Leung F.C.C."/>
        </authorList>
    </citation>
    <scope>NUCLEOTIDE SEQUENCE [LARGE SCALE GENOMIC DNA]</scope>
    <source>
        <strain evidence="2 3">A8</strain>
    </source>
</reference>
<keyword evidence="3" id="KW-1185">Reference proteome</keyword>
<feature type="chain" id="PRO_5001707495" description="Lipoprotein" evidence="1">
    <location>
        <begin position="20"/>
        <end position="72"/>
    </location>
</feature>
<evidence type="ECO:0000256" key="1">
    <source>
        <dbReference type="SAM" id="SignalP"/>
    </source>
</evidence>
<organism evidence="2 3">
    <name type="scientific">Dyella japonica A8</name>
    <dbReference type="NCBI Taxonomy" id="1217721"/>
    <lineage>
        <taxon>Bacteria</taxon>
        <taxon>Pseudomonadati</taxon>
        <taxon>Pseudomonadota</taxon>
        <taxon>Gammaproteobacteria</taxon>
        <taxon>Lysobacterales</taxon>
        <taxon>Rhodanobacteraceae</taxon>
        <taxon>Dyella</taxon>
    </lineage>
</organism>
<gene>
    <name evidence="2" type="ORF">HY57_09380</name>
</gene>
<evidence type="ECO:0008006" key="4">
    <source>
        <dbReference type="Google" id="ProtNLM"/>
    </source>
</evidence>
<protein>
    <recommendedName>
        <fullName evidence="4">Lipoprotein</fullName>
    </recommendedName>
</protein>
<dbReference type="AlphaFoldDB" id="A0A075K0W6"/>